<comment type="caution">
    <text evidence="3">The sequence shown here is derived from an EMBL/GenBank/DDBJ whole genome shotgun (WGS) entry which is preliminary data.</text>
</comment>
<dbReference type="PANTHER" id="PTHR10907">
    <property type="entry name" value="REGUCALCIN"/>
    <property type="match status" value="1"/>
</dbReference>
<comment type="similarity">
    <text evidence="1">Belongs to the SMP-30/CGR1 family.</text>
</comment>
<protein>
    <submittedName>
        <fullName evidence="3">Sugar lactone lactonase YvrE</fullName>
    </submittedName>
</protein>
<gene>
    <name evidence="3" type="ORF">HDG69_002418</name>
</gene>
<evidence type="ECO:0000313" key="4">
    <source>
        <dbReference type="Proteomes" id="UP000757540"/>
    </source>
</evidence>
<dbReference type="PRINTS" id="PR01790">
    <property type="entry name" value="SMP30FAMILY"/>
</dbReference>
<evidence type="ECO:0000313" key="3">
    <source>
        <dbReference type="EMBL" id="NOV97833.1"/>
    </source>
</evidence>
<dbReference type="SUPFAM" id="SSF63829">
    <property type="entry name" value="Calcium-dependent phosphotriesterase"/>
    <property type="match status" value="1"/>
</dbReference>
<dbReference type="Proteomes" id="UP000757540">
    <property type="component" value="Unassembled WGS sequence"/>
</dbReference>
<feature type="domain" description="SMP-30/Gluconolactonase/LRE-like region" evidence="2">
    <location>
        <begin position="14"/>
        <end position="251"/>
    </location>
</feature>
<dbReference type="InterPro" id="IPR005511">
    <property type="entry name" value="SMP-30"/>
</dbReference>
<dbReference type="Pfam" id="PF08450">
    <property type="entry name" value="SGL"/>
    <property type="match status" value="1"/>
</dbReference>
<sequence>MRAEPIGAPCTFHGEGPFWDGVRDELLVVDMLAGDVVRFDGAGVPTRRHVGDVAAVVRARRGGGYVLALERGFALADAELSVTEEIAVLEGSAVRMNDGGCDPQGRFYCGTMAYDVTPGAGRLYRLDTDRTVTTVLDGVTISNGLQWSVDGSLAYYNDTPTGRVDVFDVDPDTGEFSGRRPFAVVPDDAGKPDGMAVDAEGGVWIALWEGGRVHRYDAGGILTEVVEVAASRTTACTFGGPDGRTLFVTTSRLGVDDAAEPLAGAVFAVDTGVVGATQHAYAG</sequence>
<dbReference type="PANTHER" id="PTHR10907:SF47">
    <property type="entry name" value="REGUCALCIN"/>
    <property type="match status" value="1"/>
</dbReference>
<dbReference type="Gene3D" id="2.120.10.30">
    <property type="entry name" value="TolB, C-terminal domain"/>
    <property type="match status" value="1"/>
</dbReference>
<dbReference type="InterPro" id="IPR011042">
    <property type="entry name" value="6-blade_b-propeller_TolB-like"/>
</dbReference>
<proteinExistence type="inferred from homology"/>
<organism evidence="3 4">
    <name type="scientific">Isoptericola halotolerans</name>
    <dbReference type="NCBI Taxonomy" id="300560"/>
    <lineage>
        <taxon>Bacteria</taxon>
        <taxon>Bacillati</taxon>
        <taxon>Actinomycetota</taxon>
        <taxon>Actinomycetes</taxon>
        <taxon>Micrococcales</taxon>
        <taxon>Promicromonosporaceae</taxon>
        <taxon>Isoptericola</taxon>
    </lineage>
</organism>
<dbReference type="InterPro" id="IPR013658">
    <property type="entry name" value="SGL"/>
</dbReference>
<evidence type="ECO:0000259" key="2">
    <source>
        <dbReference type="Pfam" id="PF08450"/>
    </source>
</evidence>
<accession>A0ABX2A7E8</accession>
<keyword evidence="4" id="KW-1185">Reference proteome</keyword>
<dbReference type="EMBL" id="JABEZU010000003">
    <property type="protein sequence ID" value="NOV97833.1"/>
    <property type="molecule type" value="Genomic_DNA"/>
</dbReference>
<dbReference type="RefSeq" id="WP_171784086.1">
    <property type="nucleotide sequence ID" value="NZ_BAAAML010000005.1"/>
</dbReference>
<evidence type="ECO:0000256" key="1">
    <source>
        <dbReference type="ARBA" id="ARBA00008853"/>
    </source>
</evidence>
<name>A0ABX2A7E8_9MICO</name>
<reference evidence="3 4" key="1">
    <citation type="submission" date="2020-05" db="EMBL/GenBank/DDBJ databases">
        <title>Genomic Encyclopedia of Type Strains, Phase III (KMG-III): the genomes of soil and plant-associated and newly described type strains.</title>
        <authorList>
            <person name="Whitman W."/>
        </authorList>
    </citation>
    <scope>NUCLEOTIDE SEQUENCE [LARGE SCALE GENOMIC DNA]</scope>
    <source>
        <strain evidence="3 4">KCTC 19046</strain>
    </source>
</reference>